<dbReference type="GO" id="GO:0005524">
    <property type="term" value="F:ATP binding"/>
    <property type="evidence" value="ECO:0007669"/>
    <property type="project" value="UniProtKB-UniRule"/>
</dbReference>
<keyword evidence="2" id="KW-0808">Transferase</keyword>
<dbReference type="InterPro" id="IPR000608">
    <property type="entry name" value="UBC"/>
</dbReference>
<organism evidence="13 14">
    <name type="scientific">Alternaria alternata</name>
    <name type="common">Alternaria rot fungus</name>
    <name type="synonym">Torula alternata</name>
    <dbReference type="NCBI Taxonomy" id="5599"/>
    <lineage>
        <taxon>Eukaryota</taxon>
        <taxon>Fungi</taxon>
        <taxon>Dikarya</taxon>
        <taxon>Ascomycota</taxon>
        <taxon>Pezizomycotina</taxon>
        <taxon>Dothideomycetes</taxon>
        <taxon>Pleosporomycetidae</taxon>
        <taxon>Pleosporales</taxon>
        <taxon>Pleosporineae</taxon>
        <taxon>Pleosporaceae</taxon>
        <taxon>Alternaria</taxon>
        <taxon>Alternaria sect. Alternaria</taxon>
        <taxon>Alternaria alternata complex</taxon>
    </lineage>
</organism>
<dbReference type="VEuPathDB" id="FungiDB:CC77DRAFT_143301"/>
<dbReference type="EMBL" id="KV441480">
    <property type="protein sequence ID" value="OAG19851.1"/>
    <property type="molecule type" value="Genomic_DNA"/>
</dbReference>
<dbReference type="Pfam" id="PF00179">
    <property type="entry name" value="UQ_con"/>
    <property type="match status" value="1"/>
</dbReference>
<evidence type="ECO:0000256" key="8">
    <source>
        <dbReference type="ARBA" id="ARBA00042179"/>
    </source>
</evidence>
<evidence type="ECO:0000256" key="10">
    <source>
        <dbReference type="PROSITE-ProRule" id="PRU10133"/>
    </source>
</evidence>
<dbReference type="SMART" id="SM00212">
    <property type="entry name" value="UBCc"/>
    <property type="match status" value="1"/>
</dbReference>
<dbReference type="PROSITE" id="PS50127">
    <property type="entry name" value="UBC_2"/>
    <property type="match status" value="1"/>
</dbReference>
<dbReference type="STRING" id="5599.A0A177DL01"/>
<evidence type="ECO:0000256" key="7">
    <source>
        <dbReference type="ARBA" id="ARBA00041569"/>
    </source>
</evidence>
<reference evidence="13 14" key="1">
    <citation type="submission" date="2016-05" db="EMBL/GenBank/DDBJ databases">
        <title>Comparative analysis of secretome profiles of manganese(II)-oxidizing ascomycete fungi.</title>
        <authorList>
            <consortium name="DOE Joint Genome Institute"/>
            <person name="Zeiner C.A."/>
            <person name="Purvine S.O."/>
            <person name="Zink E.M."/>
            <person name="Wu S."/>
            <person name="Pasa-Tolic L."/>
            <person name="Chaput D.L."/>
            <person name="Haridas S."/>
            <person name="Grigoriev I.V."/>
            <person name="Santelli C.M."/>
            <person name="Hansel C.M."/>
        </authorList>
    </citation>
    <scope>NUCLEOTIDE SEQUENCE [LARGE SCALE GENOMIC DNA]</scope>
    <source>
        <strain evidence="13 14">SRC1lrK2f</strain>
    </source>
</reference>
<dbReference type="SUPFAM" id="SSF54495">
    <property type="entry name" value="UBC-like"/>
    <property type="match status" value="1"/>
</dbReference>
<feature type="active site" description="Glycyl thioester intermediate" evidence="10">
    <location>
        <position position="97"/>
    </location>
</feature>
<evidence type="ECO:0000313" key="14">
    <source>
        <dbReference type="Proteomes" id="UP000077248"/>
    </source>
</evidence>
<keyword evidence="4 11" id="KW-0833">Ubl conjugation pathway</keyword>
<dbReference type="Proteomes" id="UP000077248">
    <property type="component" value="Unassembled WGS sequence"/>
</dbReference>
<evidence type="ECO:0000256" key="4">
    <source>
        <dbReference type="ARBA" id="ARBA00022786"/>
    </source>
</evidence>
<evidence type="ECO:0000256" key="11">
    <source>
        <dbReference type="RuleBase" id="RU362109"/>
    </source>
</evidence>
<dbReference type="PROSITE" id="PS00183">
    <property type="entry name" value="UBC_1"/>
    <property type="match status" value="1"/>
</dbReference>
<dbReference type="EC" id="2.3.2.23" evidence="1"/>
<keyword evidence="14" id="KW-1185">Reference proteome</keyword>
<dbReference type="RefSeq" id="XP_018385272.1">
    <property type="nucleotide sequence ID" value="XM_018530253.1"/>
</dbReference>
<dbReference type="InterPro" id="IPR023313">
    <property type="entry name" value="UBQ-conjugating_AS"/>
</dbReference>
<dbReference type="FunFam" id="3.10.110.10:FF:000060">
    <property type="entry name" value="Ubiquitin conjugating enzyme (UbcB)"/>
    <property type="match status" value="1"/>
</dbReference>
<dbReference type="Gene3D" id="3.10.110.10">
    <property type="entry name" value="Ubiquitin Conjugating Enzyme"/>
    <property type="match status" value="1"/>
</dbReference>
<dbReference type="PANTHER" id="PTHR24067">
    <property type="entry name" value="UBIQUITIN-CONJUGATING ENZYME E2"/>
    <property type="match status" value="1"/>
</dbReference>
<keyword evidence="3 11" id="KW-0547">Nucleotide-binding</keyword>
<dbReference type="KEGG" id="aalt:CC77DRAFT_143301"/>
<evidence type="ECO:0000313" key="13">
    <source>
        <dbReference type="EMBL" id="OAG19851.1"/>
    </source>
</evidence>
<comment type="similarity">
    <text evidence="11">Belongs to the ubiquitin-conjugating enzyme family.</text>
</comment>
<dbReference type="AlphaFoldDB" id="A0A177DL01"/>
<dbReference type="InterPro" id="IPR050113">
    <property type="entry name" value="Ub_conjugating_enzyme"/>
</dbReference>
<protein>
    <recommendedName>
        <fullName evidence="6">Ubiquitin-conjugating enzyme E2 2</fullName>
        <ecNumber evidence="1">2.3.2.23</ecNumber>
    </recommendedName>
    <alternativeName>
        <fullName evidence="8">E2 ubiquitin-conjugating enzyme 2</fullName>
    </alternativeName>
    <alternativeName>
        <fullName evidence="9">Ubiquitin carrier protein UBC2</fullName>
    </alternativeName>
    <alternativeName>
        <fullName evidence="7">Ubiquitin-protein ligase UBC2</fullName>
    </alternativeName>
</protein>
<sequence length="188" mass="21518">MSVVSSRDLAHTRRRLQKELQNLTNDPIEGLSAAPTDPSNLFSWKATIRGPPDTPYESGTFHLTMDFPEVYPRAPPIVKFVTKVYHPNIDSENGWICLNILTMEWSPVLNTSTVLLSIRAFLDSPDTDDPAEWEIANEYMYRREVFDQTARSWTEEFANPRRIVEDTTEETAPSQGVAENTIEDWELV</sequence>
<dbReference type="GeneID" id="29115847"/>
<evidence type="ECO:0000259" key="12">
    <source>
        <dbReference type="PROSITE" id="PS50127"/>
    </source>
</evidence>
<evidence type="ECO:0000256" key="9">
    <source>
        <dbReference type="ARBA" id="ARBA00042190"/>
    </source>
</evidence>
<proteinExistence type="inferred from homology"/>
<feature type="domain" description="UBC core" evidence="12">
    <location>
        <begin position="11"/>
        <end position="159"/>
    </location>
</feature>
<evidence type="ECO:0000256" key="3">
    <source>
        <dbReference type="ARBA" id="ARBA00022741"/>
    </source>
</evidence>
<evidence type="ECO:0000256" key="2">
    <source>
        <dbReference type="ARBA" id="ARBA00022679"/>
    </source>
</evidence>
<evidence type="ECO:0000256" key="5">
    <source>
        <dbReference type="ARBA" id="ARBA00022840"/>
    </source>
</evidence>
<gene>
    <name evidence="13" type="ORF">CC77DRAFT_143301</name>
</gene>
<accession>A0A177DL01</accession>
<keyword evidence="5 11" id="KW-0067">ATP-binding</keyword>
<name>A0A177DL01_ALTAL</name>
<dbReference type="GO" id="GO:0061631">
    <property type="term" value="F:ubiquitin conjugating enzyme activity"/>
    <property type="evidence" value="ECO:0007669"/>
    <property type="project" value="UniProtKB-EC"/>
</dbReference>
<dbReference type="InterPro" id="IPR016135">
    <property type="entry name" value="UBQ-conjugating_enzyme/RWD"/>
</dbReference>
<evidence type="ECO:0000256" key="6">
    <source>
        <dbReference type="ARBA" id="ARBA00039884"/>
    </source>
</evidence>
<evidence type="ECO:0000256" key="1">
    <source>
        <dbReference type="ARBA" id="ARBA00012486"/>
    </source>
</evidence>